<gene>
    <name evidence="1" type="ORF">IFT41_23375</name>
</gene>
<name>A0ACC5PV11_ENTAG</name>
<evidence type="ECO:0000313" key="1">
    <source>
        <dbReference type="EMBL" id="MBD8129042.1"/>
    </source>
</evidence>
<evidence type="ECO:0000313" key="2">
    <source>
        <dbReference type="Proteomes" id="UP000610459"/>
    </source>
</evidence>
<sequence>MQYFYTTRLGNTRFEMADGSLLCKDVPIARIGAQVYDESELPGIVGDEDGEIVVTRNADEVFRPETLASFEGMAFTLGHPKDMVNPGNWKEHAHGHIQNVRRGTGNQSDLMLGDIHIKTAEGIQKVMDGQDQISMGYDAEYEQQAPGEARQHTIIGNHCASVPNGRAGIRCSIGDSTFMTTKNQGWFSQLKRAIKTKDADSLADLVDNAPSELVEPSLDLARAVNITINPAQPLPQERELGGLTTDEEGGEGGGAMSIGELEKKVDALAVLVQQLINPASTSTTDSDPDEEDEKKKATTDAAYHQGVVARAELIMPGVKLPEGGKLAAFKRSTMDAAFKTPEGQALLAPLVGATPDFSKMPKATLDAVFVSASEIAKSRNAAPVTTSRAAFYDSSNKNSPAALNKAFAAHWKK</sequence>
<dbReference type="EMBL" id="JACYNR010000030">
    <property type="protein sequence ID" value="MBD8129042.1"/>
    <property type="molecule type" value="Genomic_DNA"/>
</dbReference>
<dbReference type="Proteomes" id="UP000610459">
    <property type="component" value="Unassembled WGS sequence"/>
</dbReference>
<keyword evidence="2" id="KW-1185">Reference proteome</keyword>
<comment type="caution">
    <text evidence="1">The sequence shown here is derived from an EMBL/GenBank/DDBJ whole genome shotgun (WGS) entry which is preliminary data.</text>
</comment>
<organism evidence="1 2">
    <name type="scientific">Enterobacter agglomerans</name>
    <name type="common">Erwinia herbicola</name>
    <name type="synonym">Pantoea agglomerans</name>
    <dbReference type="NCBI Taxonomy" id="549"/>
    <lineage>
        <taxon>Bacteria</taxon>
        <taxon>Pseudomonadati</taxon>
        <taxon>Pseudomonadota</taxon>
        <taxon>Gammaproteobacteria</taxon>
        <taxon>Enterobacterales</taxon>
        <taxon>Erwiniaceae</taxon>
        <taxon>Pantoea</taxon>
        <taxon>Pantoea agglomerans group</taxon>
    </lineage>
</organism>
<reference evidence="1 2" key="1">
    <citation type="journal article" date="2020" name="FEMS Microbiol. Ecol.">
        <title>Temporal dynamics of bacterial communities during seed development and maturation.</title>
        <authorList>
            <person name="Chesneau G."/>
            <person name="Torres-Cortes G."/>
            <person name="Briand M."/>
            <person name="Darrasse A."/>
            <person name="Preveaux A."/>
            <person name="Marais C."/>
            <person name="Jacques M.A."/>
            <person name="Shade A."/>
            <person name="Barret M."/>
        </authorList>
    </citation>
    <scope>NUCLEOTIDE SEQUENCE [LARGE SCALE GENOMIC DNA]</scope>
    <source>
        <strain evidence="1 2">CFBP13709</strain>
    </source>
</reference>
<protein>
    <submittedName>
        <fullName evidence="1">DUF2213 domain-containing protein</fullName>
    </submittedName>
</protein>
<accession>A0ACC5PV11</accession>
<proteinExistence type="predicted"/>